<dbReference type="InterPro" id="IPR027417">
    <property type="entry name" value="P-loop_NTPase"/>
</dbReference>
<dbReference type="SUPFAM" id="SSF52540">
    <property type="entry name" value="P-loop containing nucleoside triphosphate hydrolases"/>
    <property type="match status" value="1"/>
</dbReference>
<protein>
    <submittedName>
        <fullName evidence="2">Sulfotransferase</fullName>
        <ecNumber evidence="2">2.8.2.-</ecNumber>
    </submittedName>
</protein>
<organism evidence="2 3">
    <name type="scientific">Gilvimarinus algae</name>
    <dbReference type="NCBI Taxonomy" id="3058037"/>
    <lineage>
        <taxon>Bacteria</taxon>
        <taxon>Pseudomonadati</taxon>
        <taxon>Pseudomonadota</taxon>
        <taxon>Gammaproteobacteria</taxon>
        <taxon>Cellvibrionales</taxon>
        <taxon>Cellvibrionaceae</taxon>
        <taxon>Gilvimarinus</taxon>
    </lineage>
</organism>
<dbReference type="RefSeq" id="WP_302714026.1">
    <property type="nucleotide sequence ID" value="NZ_JAULRT010000060.1"/>
</dbReference>
<dbReference type="Pfam" id="PF13469">
    <property type="entry name" value="Sulfotransfer_3"/>
    <property type="match status" value="1"/>
</dbReference>
<accession>A0ABT8TGP4</accession>
<keyword evidence="1 2" id="KW-0808">Transferase</keyword>
<dbReference type="Gene3D" id="3.40.50.300">
    <property type="entry name" value="P-loop containing nucleotide triphosphate hydrolases"/>
    <property type="match status" value="1"/>
</dbReference>
<reference evidence="2" key="1">
    <citation type="submission" date="2023-07" db="EMBL/GenBank/DDBJ databases">
        <title>Gilvimarinus algae sp. nov., isolated from the surface of Kelp.</title>
        <authorList>
            <person name="Sun Y.Y."/>
            <person name="Gong Y."/>
            <person name="Du Z.J."/>
        </authorList>
    </citation>
    <scope>NUCLEOTIDE SEQUENCE</scope>
    <source>
        <strain evidence="2">SDUM040014</strain>
    </source>
</reference>
<sequence length="365" mass="42114">MKICIVGTSRCGTTLLRNLIHSHPDISVFNETHWIPRMFEFFGTQRVNYKRLIDVAEKTTWDTGKNLIDVNSAYSHHDSNTSLRAELYRRLEVRKLLTISEFMDELAQTTFGENIVWGDKTPDYGFYMGTIRELWPDCKFIHITRDGLDTSRSMSKHSGCKLMVSAGYDNWCSLSYDGLYEKYEMRALPLKDYTSSWHRRLKRIRNEASRIPDHQYFECSYDDLLQEPRSILTKVMEFSNLKTDTCWLEVALQMIRPPRQKSYSSSALEIALLGPENVYAIAKEAFPSRHFLTIDHEAEAESQLLSLHKNSQCIENRIHTAISVFAFATIISRDSLAARAALSVAETLEEISNPAEIEPWSQFTP</sequence>
<proteinExistence type="predicted"/>
<dbReference type="EC" id="2.8.2.-" evidence="2"/>
<dbReference type="EMBL" id="JAULRT010000060">
    <property type="protein sequence ID" value="MDO3383257.1"/>
    <property type="molecule type" value="Genomic_DNA"/>
</dbReference>
<dbReference type="InterPro" id="IPR026634">
    <property type="entry name" value="TPST-like"/>
</dbReference>
<dbReference type="Proteomes" id="UP001168380">
    <property type="component" value="Unassembled WGS sequence"/>
</dbReference>
<evidence type="ECO:0000313" key="2">
    <source>
        <dbReference type="EMBL" id="MDO3383257.1"/>
    </source>
</evidence>
<dbReference type="PANTHER" id="PTHR12788:SF10">
    <property type="entry name" value="PROTEIN-TYROSINE SULFOTRANSFERASE"/>
    <property type="match status" value="1"/>
</dbReference>
<evidence type="ECO:0000313" key="3">
    <source>
        <dbReference type="Proteomes" id="UP001168380"/>
    </source>
</evidence>
<dbReference type="GO" id="GO:0016740">
    <property type="term" value="F:transferase activity"/>
    <property type="evidence" value="ECO:0007669"/>
    <property type="project" value="UniProtKB-KW"/>
</dbReference>
<keyword evidence="3" id="KW-1185">Reference proteome</keyword>
<evidence type="ECO:0000256" key="1">
    <source>
        <dbReference type="ARBA" id="ARBA00022679"/>
    </source>
</evidence>
<name>A0ABT8TGP4_9GAMM</name>
<dbReference type="PANTHER" id="PTHR12788">
    <property type="entry name" value="PROTEIN-TYROSINE SULFOTRANSFERASE 2"/>
    <property type="match status" value="1"/>
</dbReference>
<comment type="caution">
    <text evidence="2">The sequence shown here is derived from an EMBL/GenBank/DDBJ whole genome shotgun (WGS) entry which is preliminary data.</text>
</comment>
<gene>
    <name evidence="2" type="ORF">QWI16_13835</name>
</gene>